<dbReference type="InterPro" id="IPR014247">
    <property type="entry name" value="Spore_lipoprot_YhcN/YlaJ"/>
</dbReference>
<name>A0ABU4FYI0_9BACL</name>
<accession>A0ABU4FYI0</accession>
<keyword evidence="3" id="KW-0449">Lipoprotein</keyword>
<evidence type="ECO:0000313" key="3">
    <source>
        <dbReference type="EMBL" id="MDW0109135.1"/>
    </source>
</evidence>
<comment type="caution">
    <text evidence="3">The sequence shown here is derived from an EMBL/GenBank/DDBJ whole genome shotgun (WGS) entry which is preliminary data.</text>
</comment>
<gene>
    <name evidence="3" type="ORF">QT716_03610</name>
</gene>
<protein>
    <submittedName>
        <fullName evidence="3">YhcN/YlaJ family sporulation lipoprotein</fullName>
    </submittedName>
</protein>
<dbReference type="NCBIfam" id="TIGR02898">
    <property type="entry name" value="spore_YhcN_YlaJ"/>
    <property type="match status" value="1"/>
</dbReference>
<dbReference type="RefSeq" id="WP_317934542.1">
    <property type="nucleotide sequence ID" value="NZ_JAUBDH010000002.1"/>
</dbReference>
<evidence type="ECO:0000256" key="2">
    <source>
        <dbReference type="SAM" id="SignalP"/>
    </source>
</evidence>
<keyword evidence="4" id="KW-1185">Reference proteome</keyword>
<evidence type="ECO:0000313" key="4">
    <source>
        <dbReference type="Proteomes" id="UP001280629"/>
    </source>
</evidence>
<dbReference type="Proteomes" id="UP001280629">
    <property type="component" value="Unassembled WGS sequence"/>
</dbReference>
<organism evidence="3 4">
    <name type="scientific">Sporosarcina aquimarina</name>
    <dbReference type="NCBI Taxonomy" id="114975"/>
    <lineage>
        <taxon>Bacteria</taxon>
        <taxon>Bacillati</taxon>
        <taxon>Bacillota</taxon>
        <taxon>Bacilli</taxon>
        <taxon>Bacillales</taxon>
        <taxon>Caryophanaceae</taxon>
        <taxon>Sporosarcina</taxon>
    </lineage>
</organism>
<evidence type="ECO:0000256" key="1">
    <source>
        <dbReference type="SAM" id="MobiDB-lite"/>
    </source>
</evidence>
<dbReference type="Pfam" id="PF09580">
    <property type="entry name" value="Spore_YhcN_YlaJ"/>
    <property type="match status" value="1"/>
</dbReference>
<dbReference type="PROSITE" id="PS51257">
    <property type="entry name" value="PROKAR_LIPOPROTEIN"/>
    <property type="match status" value="1"/>
</dbReference>
<dbReference type="InterPro" id="IPR019076">
    <property type="entry name" value="Spore_lipoprot_YhcN/YlaJ-like"/>
</dbReference>
<feature type="signal peptide" evidence="2">
    <location>
        <begin position="1"/>
        <end position="21"/>
    </location>
</feature>
<feature type="region of interest" description="Disordered" evidence="1">
    <location>
        <begin position="24"/>
        <end position="68"/>
    </location>
</feature>
<dbReference type="EMBL" id="JAUBDH010000002">
    <property type="protein sequence ID" value="MDW0109135.1"/>
    <property type="molecule type" value="Genomic_DNA"/>
</dbReference>
<proteinExistence type="predicted"/>
<feature type="compositionally biased region" description="Acidic residues" evidence="1">
    <location>
        <begin position="49"/>
        <end position="68"/>
    </location>
</feature>
<feature type="chain" id="PRO_5045136019" evidence="2">
    <location>
        <begin position="22"/>
        <end position="175"/>
    </location>
</feature>
<sequence>MKKIWMVLAACLLMLSLAACGKKDKDVTTDQTNDAGVVEDKNDTTTDMDGTDDASDENADDNATEDNTVENAEEMADAVASLEEVDHANVLKMGDRAYVGATLKEGTSTSKELEDKIADKAKEAGTDTAKVYVSTNPDYTKQIDEYSDKVRSGEPVEGLFDEIGDAMKRIFPDAH</sequence>
<keyword evidence="2" id="KW-0732">Signal</keyword>
<reference evidence="3 4" key="1">
    <citation type="submission" date="2023-06" db="EMBL/GenBank/DDBJ databases">
        <title>Sporosarcina sp. nov., isolated from Korean traditional fermented seafood 'Jeotgal'.</title>
        <authorList>
            <person name="Yang A.-I."/>
            <person name="Shin N.-R."/>
        </authorList>
    </citation>
    <scope>NUCLEOTIDE SEQUENCE [LARGE SCALE GENOMIC DNA]</scope>
    <source>
        <strain evidence="3 4">KCTC3840</strain>
    </source>
</reference>